<feature type="compositionally biased region" description="Basic and acidic residues" evidence="1">
    <location>
        <begin position="115"/>
        <end position="129"/>
    </location>
</feature>
<evidence type="ECO:0000256" key="2">
    <source>
        <dbReference type="SAM" id="Phobius"/>
    </source>
</evidence>
<keyword evidence="2" id="KW-1133">Transmembrane helix</keyword>
<sequence>MPQRTRTRYIKITIAILTLLMVAGVVAQLYFTHQVKEMLGKEIPQELHLSYDQLSTNVLLGKITLTEVSWKNSKENIAVQAASVSISGLQYIPLLQHGDIIVSNAEMTSPSITVHKKEKDTTSKKDKNGPSKSISINNFQIHNGSFKLLEAPSDSIITLQQIEFTLSDIHFDQETAAEKIPFTYGDYSFQTKNGYYDLGPLEHIKFEQLQLSPDDGEISGFTLQTKYSKDELSKRLAFEHDHYDLSVQKISLNQWNYGIEGNLPFFHLEKLQLQSPSFHVYRDKLLPDDVSHKKIYNQALRDLKMDLQVDSITISKGLITYEERLEADVAPENLSFTQIDATINNLHTLGNGNITIAADAKLMDNGQLEFEWEFDPQSKSNDFLAKGSLTNFESESITPFLKTNLNAEVSGTIQQMYFTISGNELESQGDMKMKYDNFEFTVLKKDRLGVNKLLTAVVNLFTKDGNKTDDDGFRHGDFKVERRQDKSFFNYLWINLKEGLVHTMTGRGKKRD</sequence>
<dbReference type="RefSeq" id="WP_275650879.1">
    <property type="nucleotide sequence ID" value="NZ_JARFVA010000010.1"/>
</dbReference>
<evidence type="ECO:0000313" key="4">
    <source>
        <dbReference type="Proteomes" id="UP001217083"/>
    </source>
</evidence>
<keyword evidence="2" id="KW-0472">Membrane</keyword>
<evidence type="ECO:0000313" key="3">
    <source>
        <dbReference type="EMBL" id="MDF0709111.1"/>
    </source>
</evidence>
<accession>A0ABT5XT82</accession>
<organism evidence="3 4">
    <name type="scientific">Flagellimonas okinawensis</name>
    <dbReference type="NCBI Taxonomy" id="3031324"/>
    <lineage>
        <taxon>Bacteria</taxon>
        <taxon>Pseudomonadati</taxon>
        <taxon>Bacteroidota</taxon>
        <taxon>Flavobacteriia</taxon>
        <taxon>Flavobacteriales</taxon>
        <taxon>Flavobacteriaceae</taxon>
        <taxon>Flagellimonas</taxon>
    </lineage>
</organism>
<feature type="region of interest" description="Disordered" evidence="1">
    <location>
        <begin position="112"/>
        <end position="134"/>
    </location>
</feature>
<feature type="transmembrane region" description="Helical" evidence="2">
    <location>
        <begin position="12"/>
        <end position="31"/>
    </location>
</feature>
<gene>
    <name evidence="3" type="ORF">PY091_18010</name>
</gene>
<name>A0ABT5XT82_9FLAO</name>
<protein>
    <submittedName>
        <fullName evidence="3">DUF748 domain-containing protein</fullName>
    </submittedName>
</protein>
<dbReference type="EMBL" id="JARFVA010000010">
    <property type="protein sequence ID" value="MDF0709111.1"/>
    <property type="molecule type" value="Genomic_DNA"/>
</dbReference>
<evidence type="ECO:0000256" key="1">
    <source>
        <dbReference type="SAM" id="MobiDB-lite"/>
    </source>
</evidence>
<keyword evidence="2" id="KW-0812">Transmembrane</keyword>
<reference evidence="3 4" key="1">
    <citation type="submission" date="2023-03" db="EMBL/GenBank/DDBJ databases">
        <title>Muricauda XX sp. nov. and Muricauda XXX sp. nov., two novel species isolated from Okinawa Trough.</title>
        <authorList>
            <person name="Cao W."/>
            <person name="Deng X."/>
        </authorList>
    </citation>
    <scope>NUCLEOTIDE SEQUENCE [LARGE SCALE GENOMIC DNA]</scope>
    <source>
        <strain evidence="3 4">81s02</strain>
    </source>
</reference>
<proteinExistence type="predicted"/>
<dbReference type="Proteomes" id="UP001217083">
    <property type="component" value="Unassembled WGS sequence"/>
</dbReference>
<comment type="caution">
    <text evidence="3">The sequence shown here is derived from an EMBL/GenBank/DDBJ whole genome shotgun (WGS) entry which is preliminary data.</text>
</comment>
<keyword evidence="4" id="KW-1185">Reference proteome</keyword>